<comment type="catalytic activity">
    <reaction evidence="12">
        <text>(6R)-5,10-methylene-5,6,7,8-tetrahydrofolate + NADP(+) = (6R)-5,10-methenyltetrahydrofolate + NADPH</text>
        <dbReference type="Rhea" id="RHEA:22812"/>
        <dbReference type="ChEBI" id="CHEBI:15636"/>
        <dbReference type="ChEBI" id="CHEBI:57455"/>
        <dbReference type="ChEBI" id="CHEBI:57783"/>
        <dbReference type="ChEBI" id="CHEBI:58349"/>
        <dbReference type="EC" id="1.5.1.5"/>
    </reaction>
</comment>
<dbReference type="EMBL" id="JYHA01000029">
    <property type="protein sequence ID" value="KKB96707.1"/>
    <property type="molecule type" value="Genomic_DNA"/>
</dbReference>
<evidence type="ECO:0000256" key="11">
    <source>
        <dbReference type="ARBA" id="ARBA00023268"/>
    </source>
</evidence>
<comment type="pathway">
    <text evidence="1 12">One-carbon metabolism; tetrahydrofolate interconversion.</text>
</comment>
<dbReference type="SUPFAM" id="SSF51735">
    <property type="entry name" value="NAD(P)-binding Rossmann-fold domains"/>
    <property type="match status" value="1"/>
</dbReference>
<dbReference type="InterPro" id="IPR020867">
    <property type="entry name" value="THF_DH/CycHdrlase_CS"/>
</dbReference>
<keyword evidence="6 12" id="KW-0378">Hydrolase</keyword>
<comment type="function">
    <text evidence="12">Catalyzes the oxidation of 5,10-methylenetetrahydrofolate to 5,10-methenyltetrahydrofolate and then the hydrolysis of 5,10-methenyltetrahydrofolate to 10-formyltetrahydrofolate.</text>
</comment>
<accession>A0A0F5MRM9</accession>
<evidence type="ECO:0000259" key="13">
    <source>
        <dbReference type="Pfam" id="PF00763"/>
    </source>
</evidence>
<evidence type="ECO:0000256" key="6">
    <source>
        <dbReference type="ARBA" id="ARBA00022801"/>
    </source>
</evidence>
<dbReference type="GO" id="GO:0004477">
    <property type="term" value="F:methenyltetrahydrofolate cyclohydrolase activity"/>
    <property type="evidence" value="ECO:0007669"/>
    <property type="project" value="UniProtKB-UniRule"/>
</dbReference>
<feature type="domain" description="Tetrahydrofolate dehydrogenase/cyclohydrolase catalytic" evidence="13">
    <location>
        <begin position="6"/>
        <end position="121"/>
    </location>
</feature>
<dbReference type="PROSITE" id="PS00766">
    <property type="entry name" value="THF_DHG_CYH_1"/>
    <property type="match status" value="1"/>
</dbReference>
<dbReference type="EC" id="1.5.1.5" evidence="12"/>
<keyword evidence="8 12" id="KW-0560">Oxidoreductase</keyword>
<evidence type="ECO:0000256" key="1">
    <source>
        <dbReference type="ARBA" id="ARBA00004777"/>
    </source>
</evidence>
<dbReference type="GO" id="GO:0006164">
    <property type="term" value="P:purine nucleotide biosynthetic process"/>
    <property type="evidence" value="ECO:0007669"/>
    <property type="project" value="UniProtKB-KW"/>
</dbReference>
<dbReference type="PANTHER" id="PTHR48099">
    <property type="entry name" value="C-1-TETRAHYDROFOLATE SYNTHASE, CYTOPLASMIC-RELATED"/>
    <property type="match status" value="1"/>
</dbReference>
<dbReference type="PANTHER" id="PTHR48099:SF5">
    <property type="entry name" value="C-1-TETRAHYDROFOLATE SYNTHASE, CYTOPLASMIC"/>
    <property type="match status" value="1"/>
</dbReference>
<keyword evidence="11 12" id="KW-0511">Multifunctional enzyme</keyword>
<feature type="binding site" evidence="12">
    <location>
        <position position="232"/>
    </location>
    <ligand>
        <name>NADP(+)</name>
        <dbReference type="ChEBI" id="CHEBI:58349"/>
    </ligand>
</feature>
<evidence type="ECO:0000256" key="2">
    <source>
        <dbReference type="ARBA" id="ARBA00011738"/>
    </source>
</evidence>
<dbReference type="AlphaFoldDB" id="A0A0F5MRM9"/>
<evidence type="ECO:0000259" key="14">
    <source>
        <dbReference type="Pfam" id="PF02882"/>
    </source>
</evidence>
<evidence type="ECO:0000313" key="16">
    <source>
        <dbReference type="Proteomes" id="UP000033358"/>
    </source>
</evidence>
<dbReference type="PRINTS" id="PR00085">
    <property type="entry name" value="THFDHDRGNASE"/>
</dbReference>
<proteinExistence type="inferred from homology"/>
<evidence type="ECO:0000256" key="5">
    <source>
        <dbReference type="ARBA" id="ARBA00022755"/>
    </source>
</evidence>
<dbReference type="GO" id="GO:0035999">
    <property type="term" value="P:tetrahydrofolate interconversion"/>
    <property type="evidence" value="ECO:0007669"/>
    <property type="project" value="UniProtKB-UniRule"/>
</dbReference>
<dbReference type="InterPro" id="IPR020631">
    <property type="entry name" value="THF_DH/CycHdrlase_NAD-bd_dom"/>
</dbReference>
<dbReference type="EC" id="3.5.4.9" evidence="12"/>
<name>A0A0F5MRM9_9RICK</name>
<evidence type="ECO:0000256" key="12">
    <source>
        <dbReference type="HAMAP-Rule" id="MF_01576"/>
    </source>
</evidence>
<dbReference type="PATRIC" id="fig|1607817.3.peg.202"/>
<dbReference type="Pfam" id="PF00763">
    <property type="entry name" value="THF_DHG_CYH"/>
    <property type="match status" value="1"/>
</dbReference>
<dbReference type="GO" id="GO:0005829">
    <property type="term" value="C:cytosol"/>
    <property type="evidence" value="ECO:0007669"/>
    <property type="project" value="TreeGrafter"/>
</dbReference>
<evidence type="ECO:0000256" key="10">
    <source>
        <dbReference type="ARBA" id="ARBA00023167"/>
    </source>
</evidence>
<keyword evidence="9 12" id="KW-0368">Histidine biosynthesis</keyword>
<dbReference type="FunFam" id="3.40.50.10860:FF:000005">
    <property type="entry name" value="C-1-tetrahydrofolate synthase, cytoplasmic, putative"/>
    <property type="match status" value="1"/>
</dbReference>
<comment type="subunit">
    <text evidence="2 12">Homodimer.</text>
</comment>
<dbReference type="HAMAP" id="MF_01576">
    <property type="entry name" value="THF_DHG_CYH"/>
    <property type="match status" value="1"/>
</dbReference>
<dbReference type="GO" id="GO:0009086">
    <property type="term" value="P:methionine biosynthetic process"/>
    <property type="evidence" value="ECO:0007669"/>
    <property type="project" value="UniProtKB-KW"/>
</dbReference>
<protein>
    <recommendedName>
        <fullName evidence="12">Bifunctional protein FolD</fullName>
    </recommendedName>
    <domain>
        <recommendedName>
            <fullName evidence="12">Methylenetetrahydrofolate dehydrogenase</fullName>
            <ecNumber evidence="12">1.5.1.5</ecNumber>
        </recommendedName>
    </domain>
    <domain>
        <recommendedName>
            <fullName evidence="12">Methenyltetrahydrofolate cyclohydrolase</fullName>
            <ecNumber evidence="12">3.5.4.9</ecNumber>
        </recommendedName>
    </domain>
</protein>
<keyword evidence="10 12" id="KW-0486">Methionine biosynthesis</keyword>
<dbReference type="CDD" id="cd01080">
    <property type="entry name" value="NAD_bind_m-THF_DH_Cyclohyd"/>
    <property type="match status" value="1"/>
</dbReference>
<comment type="caution">
    <text evidence="15">The sequence shown here is derived from an EMBL/GenBank/DDBJ whole genome shotgun (WGS) entry which is preliminary data.</text>
</comment>
<dbReference type="NCBIfam" id="NF010785">
    <property type="entry name" value="PRK14188.1"/>
    <property type="match status" value="1"/>
</dbReference>
<dbReference type="PROSITE" id="PS00767">
    <property type="entry name" value="THF_DHG_CYH_2"/>
    <property type="match status" value="1"/>
</dbReference>
<evidence type="ECO:0000256" key="3">
    <source>
        <dbReference type="ARBA" id="ARBA00022563"/>
    </source>
</evidence>
<evidence type="ECO:0000256" key="7">
    <source>
        <dbReference type="ARBA" id="ARBA00022857"/>
    </source>
</evidence>
<dbReference type="UniPathway" id="UPA00193"/>
<comment type="caution">
    <text evidence="12">Lacks conserved residue(s) required for the propagation of feature annotation.</text>
</comment>
<keyword evidence="3 12" id="KW-0554">One-carbon metabolism</keyword>
<dbReference type="InterPro" id="IPR036291">
    <property type="entry name" value="NAD(P)-bd_dom_sf"/>
</dbReference>
<dbReference type="SUPFAM" id="SSF53223">
    <property type="entry name" value="Aminoacid dehydrogenase-like, N-terminal domain"/>
    <property type="match status" value="1"/>
</dbReference>
<dbReference type="Gene3D" id="3.40.50.10860">
    <property type="entry name" value="Leucine Dehydrogenase, chain A, domain 1"/>
    <property type="match status" value="1"/>
</dbReference>
<evidence type="ECO:0000256" key="8">
    <source>
        <dbReference type="ARBA" id="ARBA00023002"/>
    </source>
</evidence>
<dbReference type="InterPro" id="IPR000672">
    <property type="entry name" value="THF_DH/CycHdrlase"/>
</dbReference>
<dbReference type="InterPro" id="IPR020630">
    <property type="entry name" value="THF_DH/CycHdrlase_cat_dom"/>
</dbReference>
<comment type="similarity">
    <text evidence="12">Belongs to the tetrahydrofolate dehydrogenase/cyclohydrolase family.</text>
</comment>
<keyword evidence="16" id="KW-1185">Reference proteome</keyword>
<dbReference type="Proteomes" id="UP000033358">
    <property type="component" value="Unassembled WGS sequence"/>
</dbReference>
<gene>
    <name evidence="12 15" type="primary">folD</name>
    <name evidence="15" type="ORF">SZ25_00201</name>
</gene>
<reference evidence="15 16" key="1">
    <citation type="submission" date="2015-02" db="EMBL/GenBank/DDBJ databases">
        <title>Single cell genomics of a rare environmental alphaproteobacterium provides unique insights into Rickettsiaceae evolution.</title>
        <authorList>
            <person name="Martijn J."/>
            <person name="Schulz F."/>
            <person name="Zaremba-Niedzwiedzka K."/>
            <person name="Viklund J."/>
            <person name="Stepanauskas R."/>
            <person name="Andersson S.G.E."/>
            <person name="Horn M."/>
            <person name="Guy L."/>
            <person name="Ettema T.J.G."/>
        </authorList>
    </citation>
    <scope>NUCLEOTIDE SEQUENCE [LARGE SCALE GENOMIC DNA]</scope>
    <source>
        <strain evidence="15 16">SCGC AAA041-L04</strain>
    </source>
</reference>
<evidence type="ECO:0000256" key="9">
    <source>
        <dbReference type="ARBA" id="ARBA00023102"/>
    </source>
</evidence>
<dbReference type="Gene3D" id="3.40.50.720">
    <property type="entry name" value="NAD(P)-binding Rossmann-like Domain"/>
    <property type="match status" value="1"/>
</dbReference>
<organism evidence="15 16">
    <name type="scientific">Candidatus Arcanibacter lacustris</name>
    <dbReference type="NCBI Taxonomy" id="1607817"/>
    <lineage>
        <taxon>Bacteria</taxon>
        <taxon>Pseudomonadati</taxon>
        <taxon>Pseudomonadota</taxon>
        <taxon>Alphaproteobacteria</taxon>
        <taxon>Rickettsiales</taxon>
        <taxon>Candidatus Arcanibacter</taxon>
    </lineage>
</organism>
<dbReference type="GO" id="GO:0004488">
    <property type="term" value="F:methylenetetrahydrofolate dehydrogenase (NADP+) activity"/>
    <property type="evidence" value="ECO:0007669"/>
    <property type="project" value="UniProtKB-UniRule"/>
</dbReference>
<keyword evidence="4 12" id="KW-0028">Amino-acid biosynthesis</keyword>
<evidence type="ECO:0000256" key="4">
    <source>
        <dbReference type="ARBA" id="ARBA00022605"/>
    </source>
</evidence>
<feature type="binding site" evidence="12">
    <location>
        <begin position="166"/>
        <end position="168"/>
    </location>
    <ligand>
        <name>NADP(+)</name>
        <dbReference type="ChEBI" id="CHEBI:58349"/>
    </ligand>
</feature>
<dbReference type="InterPro" id="IPR046346">
    <property type="entry name" value="Aminoacid_DH-like_N_sf"/>
</dbReference>
<dbReference type="FunFam" id="3.40.50.720:FF:000006">
    <property type="entry name" value="Bifunctional protein FolD"/>
    <property type="match status" value="1"/>
</dbReference>
<feature type="domain" description="Tetrahydrofolate dehydrogenase/cyclohydrolase NAD(P)-binding" evidence="14">
    <location>
        <begin position="140"/>
        <end position="285"/>
    </location>
</feature>
<dbReference type="Pfam" id="PF02882">
    <property type="entry name" value="THF_DHG_CYH_C"/>
    <property type="match status" value="1"/>
</dbReference>
<keyword evidence="5 12" id="KW-0658">Purine biosynthesis</keyword>
<keyword evidence="7 12" id="KW-0521">NADP</keyword>
<sequence length="294" mass="31343">MNAFVINGTETARIMREQLAIKVGLLKEKYNLTPSLAVILVGNDPASEVYVRNKVKFSQETGIDSELHHFPADISQDDLIAKIESLNNNESIHGILIQLPLPSHINATKVINIIDSNKDVDGLGFINAGKLATGAAGLFPCTPLGCMSLIKAYIPNLDGKKAVVVGCSNIVGRPMAQMLLRHNCTVTICHSKTVDIESETSTADILVVASGKPGLVKQHWVKKGAIVIDIGITRVTDDQGKAKLYGDVSFEEVSQVAGFITPVPGGVGPMTVAYLISNTIDAACNSKQVDLTSI</sequence>
<dbReference type="GO" id="GO:0000105">
    <property type="term" value="P:L-histidine biosynthetic process"/>
    <property type="evidence" value="ECO:0007669"/>
    <property type="project" value="UniProtKB-KW"/>
</dbReference>
<evidence type="ECO:0000313" key="15">
    <source>
        <dbReference type="EMBL" id="KKB96707.1"/>
    </source>
</evidence>
<comment type="catalytic activity">
    <reaction evidence="12">
        <text>(6R)-5,10-methenyltetrahydrofolate + H2O = (6R)-10-formyltetrahydrofolate + H(+)</text>
        <dbReference type="Rhea" id="RHEA:23700"/>
        <dbReference type="ChEBI" id="CHEBI:15377"/>
        <dbReference type="ChEBI" id="CHEBI:15378"/>
        <dbReference type="ChEBI" id="CHEBI:57455"/>
        <dbReference type="ChEBI" id="CHEBI:195366"/>
        <dbReference type="EC" id="3.5.4.9"/>
    </reaction>
</comment>